<dbReference type="GO" id="GO:0006325">
    <property type="term" value="P:chromatin organization"/>
    <property type="evidence" value="ECO:0007669"/>
    <property type="project" value="UniProtKB-UniRule"/>
</dbReference>
<evidence type="ECO:0000256" key="3">
    <source>
        <dbReference type="ARBA" id="ARBA00022723"/>
    </source>
</evidence>
<dbReference type="PANTHER" id="PTHR12321:SF122">
    <property type="entry name" value="PHD FINGER PROTEIN ALFIN-LIKE 2"/>
    <property type="match status" value="1"/>
</dbReference>
<keyword evidence="7 10" id="KW-0805">Transcription regulation</keyword>
<dbReference type="Pfam" id="PF00628">
    <property type="entry name" value="PHD"/>
    <property type="match status" value="1"/>
</dbReference>
<proteinExistence type="inferred from homology"/>
<gene>
    <name evidence="12" type="ORF">V5N11_021551</name>
</gene>
<comment type="subunit">
    <text evidence="10">Interacts with H3K4me3 and to a lesser extent with H3K4me2.</text>
</comment>
<evidence type="ECO:0000313" key="13">
    <source>
        <dbReference type="Proteomes" id="UP001558713"/>
    </source>
</evidence>
<dbReference type="GO" id="GO:0005634">
    <property type="term" value="C:nucleus"/>
    <property type="evidence" value="ECO:0007669"/>
    <property type="project" value="UniProtKB-SubCell"/>
</dbReference>
<evidence type="ECO:0000256" key="10">
    <source>
        <dbReference type="RuleBase" id="RU369089"/>
    </source>
</evidence>
<dbReference type="GO" id="GO:0008270">
    <property type="term" value="F:zinc ion binding"/>
    <property type="evidence" value="ECO:0007669"/>
    <property type="project" value="UniProtKB-KW"/>
</dbReference>
<comment type="domain">
    <text evidence="10">The PHD-type zinc finger mediates the binding to H3K4me3.</text>
</comment>
<dbReference type="EMBL" id="JBANAX010000797">
    <property type="protein sequence ID" value="KAL1193115.1"/>
    <property type="molecule type" value="Genomic_DNA"/>
</dbReference>
<evidence type="ECO:0000256" key="4">
    <source>
        <dbReference type="ARBA" id="ARBA00022771"/>
    </source>
</evidence>
<keyword evidence="9 10" id="KW-0539">Nucleus</keyword>
<keyword evidence="13" id="KW-1185">Reference proteome</keyword>
<sequence length="66" mass="7743">MKTKKTSMEIHFMEAVEETTQTMSFWICRDVCERWYHGKCVTITPTKAESIKQYKCPSCCSTKGRQ</sequence>
<keyword evidence="6 10" id="KW-0156">Chromatin regulator</keyword>
<reference evidence="12 13" key="1">
    <citation type="submission" date="2024-04" db="EMBL/GenBank/DDBJ databases">
        <title>Genome assembly C_amara_ONT_v2.</title>
        <authorList>
            <person name="Yant L."/>
            <person name="Moore C."/>
            <person name="Slenker M."/>
        </authorList>
    </citation>
    <scope>NUCLEOTIDE SEQUENCE [LARGE SCALE GENOMIC DNA]</scope>
    <source>
        <tissue evidence="12">Leaf</tissue>
    </source>
</reference>
<keyword evidence="8 10" id="KW-0804">Transcription</keyword>
<evidence type="ECO:0000256" key="9">
    <source>
        <dbReference type="ARBA" id="ARBA00023242"/>
    </source>
</evidence>
<comment type="function">
    <text evidence="10">Histone-binding component that specifically recognizes H3 tails trimethylated on 'Lys-4' (H3K4me3), which mark transcription start sites of virtually all active genes.</text>
</comment>
<keyword evidence="3 10" id="KW-0479">Metal-binding</keyword>
<dbReference type="PANTHER" id="PTHR12321">
    <property type="entry name" value="CPG BINDING PROTEIN"/>
    <property type="match status" value="1"/>
</dbReference>
<evidence type="ECO:0000313" key="12">
    <source>
        <dbReference type="EMBL" id="KAL1193115.1"/>
    </source>
</evidence>
<evidence type="ECO:0000256" key="2">
    <source>
        <dbReference type="ARBA" id="ARBA00010445"/>
    </source>
</evidence>
<evidence type="ECO:0000256" key="8">
    <source>
        <dbReference type="ARBA" id="ARBA00023163"/>
    </source>
</evidence>
<dbReference type="InterPro" id="IPR045104">
    <property type="entry name" value="Alfin"/>
</dbReference>
<comment type="caution">
    <text evidence="12">The sequence shown here is derived from an EMBL/GenBank/DDBJ whole genome shotgun (WGS) entry which is preliminary data.</text>
</comment>
<name>A0ABD0ZEL5_CARAN</name>
<dbReference type="InterPro" id="IPR019787">
    <property type="entry name" value="Znf_PHD-finger"/>
</dbReference>
<evidence type="ECO:0000259" key="11">
    <source>
        <dbReference type="Pfam" id="PF00628"/>
    </source>
</evidence>
<dbReference type="AlphaFoldDB" id="A0ABD0ZEL5"/>
<evidence type="ECO:0000256" key="5">
    <source>
        <dbReference type="ARBA" id="ARBA00022833"/>
    </source>
</evidence>
<dbReference type="InterPro" id="IPR013083">
    <property type="entry name" value="Znf_RING/FYVE/PHD"/>
</dbReference>
<dbReference type="Proteomes" id="UP001558713">
    <property type="component" value="Unassembled WGS sequence"/>
</dbReference>
<comment type="subcellular location">
    <subcellularLocation>
        <location evidence="1 10">Nucleus</location>
    </subcellularLocation>
</comment>
<evidence type="ECO:0000256" key="1">
    <source>
        <dbReference type="ARBA" id="ARBA00004123"/>
    </source>
</evidence>
<dbReference type="SUPFAM" id="SSF57903">
    <property type="entry name" value="FYVE/PHD zinc finger"/>
    <property type="match status" value="1"/>
</dbReference>
<keyword evidence="4 10" id="KW-0863">Zinc-finger</keyword>
<dbReference type="Gene3D" id="3.30.40.10">
    <property type="entry name" value="Zinc/RING finger domain, C3HC4 (zinc finger)"/>
    <property type="match status" value="1"/>
</dbReference>
<keyword evidence="5 10" id="KW-0862">Zinc</keyword>
<protein>
    <recommendedName>
        <fullName evidence="10">PHD finger protein ALFIN-LIKE</fullName>
    </recommendedName>
</protein>
<feature type="domain" description="PHD-type" evidence="11">
    <location>
        <begin position="24"/>
        <end position="59"/>
    </location>
</feature>
<evidence type="ECO:0000256" key="7">
    <source>
        <dbReference type="ARBA" id="ARBA00023015"/>
    </source>
</evidence>
<dbReference type="InterPro" id="IPR011011">
    <property type="entry name" value="Znf_FYVE_PHD"/>
</dbReference>
<dbReference type="GO" id="GO:0042393">
    <property type="term" value="F:histone binding"/>
    <property type="evidence" value="ECO:0007669"/>
    <property type="project" value="UniProtKB-UniRule"/>
</dbReference>
<dbReference type="GO" id="GO:0006355">
    <property type="term" value="P:regulation of DNA-templated transcription"/>
    <property type="evidence" value="ECO:0007669"/>
    <property type="project" value="UniProtKB-UniRule"/>
</dbReference>
<comment type="similarity">
    <text evidence="2 10">Belongs to the Alfin family.</text>
</comment>
<organism evidence="12 13">
    <name type="scientific">Cardamine amara subsp. amara</name>
    <dbReference type="NCBI Taxonomy" id="228776"/>
    <lineage>
        <taxon>Eukaryota</taxon>
        <taxon>Viridiplantae</taxon>
        <taxon>Streptophyta</taxon>
        <taxon>Embryophyta</taxon>
        <taxon>Tracheophyta</taxon>
        <taxon>Spermatophyta</taxon>
        <taxon>Magnoliopsida</taxon>
        <taxon>eudicotyledons</taxon>
        <taxon>Gunneridae</taxon>
        <taxon>Pentapetalae</taxon>
        <taxon>rosids</taxon>
        <taxon>malvids</taxon>
        <taxon>Brassicales</taxon>
        <taxon>Brassicaceae</taxon>
        <taxon>Cardamineae</taxon>
        <taxon>Cardamine</taxon>
    </lineage>
</organism>
<dbReference type="FunFam" id="3.30.40.10:FF:000306">
    <property type="entry name" value="PHD finger alfin-like protein"/>
    <property type="match status" value="1"/>
</dbReference>
<evidence type="ECO:0000256" key="6">
    <source>
        <dbReference type="ARBA" id="ARBA00022853"/>
    </source>
</evidence>
<accession>A0ABD0ZEL5</accession>